<dbReference type="AlphaFoldDB" id="A0A0E9SI61"/>
<sequence>MSHLVRLSWNLAEATACPEQEFICLFTASKPADFSSTDLLPQHALLQFPRVLQLCFLFPVADQAPPPQNRLLTS</sequence>
<reference evidence="1" key="2">
    <citation type="journal article" date="2015" name="Fish Shellfish Immunol.">
        <title>Early steps in the European eel (Anguilla anguilla)-Vibrio vulnificus interaction in the gills: Role of the RtxA13 toxin.</title>
        <authorList>
            <person name="Callol A."/>
            <person name="Pajuelo D."/>
            <person name="Ebbesson L."/>
            <person name="Teles M."/>
            <person name="MacKenzie S."/>
            <person name="Amaro C."/>
        </authorList>
    </citation>
    <scope>NUCLEOTIDE SEQUENCE</scope>
</reference>
<evidence type="ECO:0000313" key="1">
    <source>
        <dbReference type="EMBL" id="JAH40345.1"/>
    </source>
</evidence>
<dbReference type="EMBL" id="GBXM01068232">
    <property type="protein sequence ID" value="JAH40345.1"/>
    <property type="molecule type" value="Transcribed_RNA"/>
</dbReference>
<proteinExistence type="predicted"/>
<name>A0A0E9SI61_ANGAN</name>
<accession>A0A0E9SI61</accession>
<organism evidence="1">
    <name type="scientific">Anguilla anguilla</name>
    <name type="common">European freshwater eel</name>
    <name type="synonym">Muraena anguilla</name>
    <dbReference type="NCBI Taxonomy" id="7936"/>
    <lineage>
        <taxon>Eukaryota</taxon>
        <taxon>Metazoa</taxon>
        <taxon>Chordata</taxon>
        <taxon>Craniata</taxon>
        <taxon>Vertebrata</taxon>
        <taxon>Euteleostomi</taxon>
        <taxon>Actinopterygii</taxon>
        <taxon>Neopterygii</taxon>
        <taxon>Teleostei</taxon>
        <taxon>Anguilliformes</taxon>
        <taxon>Anguillidae</taxon>
        <taxon>Anguilla</taxon>
    </lineage>
</organism>
<reference evidence="1" key="1">
    <citation type="submission" date="2014-11" db="EMBL/GenBank/DDBJ databases">
        <authorList>
            <person name="Amaro Gonzalez C."/>
        </authorList>
    </citation>
    <scope>NUCLEOTIDE SEQUENCE</scope>
</reference>
<protein>
    <submittedName>
        <fullName evidence="1">Uncharacterized protein</fullName>
    </submittedName>
</protein>